<dbReference type="AlphaFoldDB" id="A0A6J3M7P3"/>
<organism evidence="3">
    <name type="scientific">Dissoconium aciculare CBS 342.82</name>
    <dbReference type="NCBI Taxonomy" id="1314786"/>
    <lineage>
        <taxon>Eukaryota</taxon>
        <taxon>Fungi</taxon>
        <taxon>Dikarya</taxon>
        <taxon>Ascomycota</taxon>
        <taxon>Pezizomycotina</taxon>
        <taxon>Dothideomycetes</taxon>
        <taxon>Dothideomycetidae</taxon>
        <taxon>Mycosphaerellales</taxon>
        <taxon>Dissoconiaceae</taxon>
        <taxon>Dissoconium</taxon>
    </lineage>
</organism>
<keyword evidence="2" id="KW-1185">Reference proteome</keyword>
<proteinExistence type="predicted"/>
<reference evidence="3" key="2">
    <citation type="submission" date="2020-04" db="EMBL/GenBank/DDBJ databases">
        <authorList>
            <consortium name="NCBI Genome Project"/>
        </authorList>
    </citation>
    <scope>NUCLEOTIDE SEQUENCE</scope>
    <source>
        <strain evidence="3">CBS 342.82</strain>
    </source>
</reference>
<feature type="region of interest" description="Disordered" evidence="1">
    <location>
        <begin position="27"/>
        <end position="62"/>
    </location>
</feature>
<dbReference type="GeneID" id="54365278"/>
<evidence type="ECO:0000256" key="1">
    <source>
        <dbReference type="SAM" id="MobiDB-lite"/>
    </source>
</evidence>
<reference evidence="3" key="3">
    <citation type="submission" date="2025-08" db="UniProtKB">
        <authorList>
            <consortium name="RefSeq"/>
        </authorList>
    </citation>
    <scope>IDENTIFICATION</scope>
    <source>
        <strain evidence="3">CBS 342.82</strain>
    </source>
</reference>
<dbReference type="Proteomes" id="UP000504637">
    <property type="component" value="Unplaced"/>
</dbReference>
<evidence type="ECO:0000313" key="2">
    <source>
        <dbReference type="Proteomes" id="UP000504637"/>
    </source>
</evidence>
<dbReference type="RefSeq" id="XP_033461056.1">
    <property type="nucleotide sequence ID" value="XM_033607478.1"/>
</dbReference>
<name>A0A6J3M7P3_9PEZI</name>
<accession>A0A6J3M7P3</accession>
<feature type="compositionally biased region" description="Basic and acidic residues" evidence="1">
    <location>
        <begin position="39"/>
        <end position="62"/>
    </location>
</feature>
<protein>
    <submittedName>
        <fullName evidence="3">Uncharacterized protein</fullName>
    </submittedName>
</protein>
<gene>
    <name evidence="3" type="ORF">K489DRAFT_408453</name>
</gene>
<sequence>MSSNDSMNQASPMKSFWKSIREEIRQVPALQSSQTRQRIANDEKDHERQSSKAAEKQRREDEYERLNLKEKVVHGLSRVKWNPANQGAARKVLEKDAILEAAIVSRMASDDKDRSH</sequence>
<feature type="compositionally biased region" description="Polar residues" evidence="1">
    <location>
        <begin position="29"/>
        <end position="38"/>
    </location>
</feature>
<evidence type="ECO:0000313" key="3">
    <source>
        <dbReference type="RefSeq" id="XP_033461056.1"/>
    </source>
</evidence>
<reference evidence="3" key="1">
    <citation type="submission" date="2020-01" db="EMBL/GenBank/DDBJ databases">
        <authorList>
            <consortium name="DOE Joint Genome Institute"/>
            <person name="Haridas S."/>
            <person name="Albert R."/>
            <person name="Binder M."/>
            <person name="Bloem J."/>
            <person name="Labutti K."/>
            <person name="Salamov A."/>
            <person name="Andreopoulos B."/>
            <person name="Baker S.E."/>
            <person name="Barry K."/>
            <person name="Bills G."/>
            <person name="Bluhm B.H."/>
            <person name="Cannon C."/>
            <person name="Castanera R."/>
            <person name="Culley D.E."/>
            <person name="Daum C."/>
            <person name="Ezra D."/>
            <person name="Gonzalez J.B."/>
            <person name="Henrissat B."/>
            <person name="Kuo A."/>
            <person name="Liang C."/>
            <person name="Lipzen A."/>
            <person name="Lutzoni F."/>
            <person name="Magnuson J."/>
            <person name="Mondo S."/>
            <person name="Nolan M."/>
            <person name="Ohm R."/>
            <person name="Pangilinan J."/>
            <person name="Park H.-J."/>
            <person name="Ramirez L."/>
            <person name="Alfaro M."/>
            <person name="Sun H."/>
            <person name="Tritt A."/>
            <person name="Yoshinaga Y."/>
            <person name="Zwiers L.-H."/>
            <person name="Turgeon B.G."/>
            <person name="Goodwin S.B."/>
            <person name="Spatafora J.W."/>
            <person name="Crous P.W."/>
            <person name="Grigoriev I.V."/>
        </authorList>
    </citation>
    <scope>NUCLEOTIDE SEQUENCE</scope>
    <source>
        <strain evidence="3">CBS 342.82</strain>
    </source>
</reference>